<dbReference type="RefSeq" id="WP_382417495.1">
    <property type="nucleotide sequence ID" value="NZ_AP031500.1"/>
</dbReference>
<dbReference type="PANTHER" id="PTHR47893">
    <property type="entry name" value="REGULATORY PROTEIN PCHR"/>
    <property type="match status" value="1"/>
</dbReference>
<dbReference type="PROSITE" id="PS00041">
    <property type="entry name" value="HTH_ARAC_FAMILY_1"/>
    <property type="match status" value="1"/>
</dbReference>
<evidence type="ECO:0000313" key="5">
    <source>
        <dbReference type="EMBL" id="MFC3156315.1"/>
    </source>
</evidence>
<name>A0ABV7HR42_9GAMM</name>
<accession>A0ABV7HR42</accession>
<dbReference type="PROSITE" id="PS01124">
    <property type="entry name" value="HTH_ARAC_FAMILY_2"/>
    <property type="match status" value="1"/>
</dbReference>
<comment type="caution">
    <text evidence="5">The sequence shown here is derived from an EMBL/GenBank/DDBJ whole genome shotgun (WGS) entry which is preliminary data.</text>
</comment>
<proteinExistence type="predicted"/>
<organism evidence="5 6">
    <name type="scientific">Gilvimarinus japonicus</name>
    <dbReference type="NCBI Taxonomy" id="1796469"/>
    <lineage>
        <taxon>Bacteria</taxon>
        <taxon>Pseudomonadati</taxon>
        <taxon>Pseudomonadota</taxon>
        <taxon>Gammaproteobacteria</taxon>
        <taxon>Cellvibrionales</taxon>
        <taxon>Cellvibrionaceae</taxon>
        <taxon>Gilvimarinus</taxon>
    </lineage>
</organism>
<dbReference type="SMART" id="SM00342">
    <property type="entry name" value="HTH_ARAC"/>
    <property type="match status" value="1"/>
</dbReference>
<keyword evidence="1" id="KW-0805">Transcription regulation</keyword>
<keyword evidence="2" id="KW-0238">DNA-binding</keyword>
<dbReference type="SUPFAM" id="SSF46689">
    <property type="entry name" value="Homeodomain-like"/>
    <property type="match status" value="2"/>
</dbReference>
<protein>
    <submittedName>
        <fullName evidence="5">Helix-turn-helix transcriptional regulator</fullName>
    </submittedName>
</protein>
<gene>
    <name evidence="5" type="ORF">ACFOEB_13975</name>
</gene>
<keyword evidence="3" id="KW-0804">Transcription</keyword>
<dbReference type="InterPro" id="IPR053142">
    <property type="entry name" value="PchR_regulatory_protein"/>
</dbReference>
<dbReference type="InterPro" id="IPR018062">
    <property type="entry name" value="HTH_AraC-typ_CS"/>
</dbReference>
<evidence type="ECO:0000256" key="1">
    <source>
        <dbReference type="ARBA" id="ARBA00023015"/>
    </source>
</evidence>
<evidence type="ECO:0000256" key="3">
    <source>
        <dbReference type="ARBA" id="ARBA00023163"/>
    </source>
</evidence>
<evidence type="ECO:0000313" key="6">
    <source>
        <dbReference type="Proteomes" id="UP001595548"/>
    </source>
</evidence>
<dbReference type="InterPro" id="IPR009057">
    <property type="entry name" value="Homeodomain-like_sf"/>
</dbReference>
<keyword evidence="6" id="KW-1185">Reference proteome</keyword>
<dbReference type="PANTHER" id="PTHR47893:SF1">
    <property type="entry name" value="REGULATORY PROTEIN PCHR"/>
    <property type="match status" value="1"/>
</dbReference>
<feature type="domain" description="HTH araC/xylS-type" evidence="4">
    <location>
        <begin position="230"/>
        <end position="333"/>
    </location>
</feature>
<dbReference type="Pfam" id="PF12833">
    <property type="entry name" value="HTH_18"/>
    <property type="match status" value="1"/>
</dbReference>
<dbReference type="InterPro" id="IPR018060">
    <property type="entry name" value="HTH_AraC"/>
</dbReference>
<sequence>MQKLRIKPSKSDSIDANQLRQLVGPLASDHRLLGEASGPMLKGHFFSRRFGADMSVHCVDAHELEDRASSSECPAGISINILLAGAVQFSLGAQQYECRADDRPLGLGLRLAERELFTRQLRRGAYVCKVNVSLSEAWVRERFDGALPDIGVSTARQQPVVSWQPDEPQLLLAHKLLRLSVGAEGSAEAKTKTQAMISMEAAAIELVGRVLHGEGRSEPLAANSANRAADALRQLLERDLAGTLGLTALDLTSLAHRAGMSVSTLQRRFKSECGMTVMEYVRQRKLEMARNALVVKGRSLQEAAFLAGYEHSSNFISAFKRRFGVTPANLVRQHRADL</sequence>
<evidence type="ECO:0000259" key="4">
    <source>
        <dbReference type="PROSITE" id="PS01124"/>
    </source>
</evidence>
<evidence type="ECO:0000256" key="2">
    <source>
        <dbReference type="ARBA" id="ARBA00023125"/>
    </source>
</evidence>
<dbReference type="EMBL" id="JBHRTL010000030">
    <property type="protein sequence ID" value="MFC3156315.1"/>
    <property type="molecule type" value="Genomic_DNA"/>
</dbReference>
<dbReference type="Gene3D" id="1.10.10.60">
    <property type="entry name" value="Homeodomain-like"/>
    <property type="match status" value="1"/>
</dbReference>
<dbReference type="Proteomes" id="UP001595548">
    <property type="component" value="Unassembled WGS sequence"/>
</dbReference>
<reference evidence="6" key="1">
    <citation type="journal article" date="2019" name="Int. J. Syst. Evol. Microbiol.">
        <title>The Global Catalogue of Microorganisms (GCM) 10K type strain sequencing project: providing services to taxonomists for standard genome sequencing and annotation.</title>
        <authorList>
            <consortium name="The Broad Institute Genomics Platform"/>
            <consortium name="The Broad Institute Genome Sequencing Center for Infectious Disease"/>
            <person name="Wu L."/>
            <person name="Ma J."/>
        </authorList>
    </citation>
    <scope>NUCLEOTIDE SEQUENCE [LARGE SCALE GENOMIC DNA]</scope>
    <source>
        <strain evidence="6">KCTC 52141</strain>
    </source>
</reference>